<gene>
    <name evidence="2" type="ORF">L0U88_20490</name>
</gene>
<comment type="caution">
    <text evidence="2">The sequence shown here is derived from an EMBL/GenBank/DDBJ whole genome shotgun (WGS) entry which is preliminary data.</text>
</comment>
<feature type="signal peptide" evidence="1">
    <location>
        <begin position="1"/>
        <end position="27"/>
    </location>
</feature>
<evidence type="ECO:0000256" key="1">
    <source>
        <dbReference type="SAM" id="SignalP"/>
    </source>
</evidence>
<protein>
    <recommendedName>
        <fullName evidence="4">MORN repeat protein</fullName>
    </recommendedName>
</protein>
<feature type="chain" id="PRO_5047449666" description="MORN repeat protein" evidence="1">
    <location>
        <begin position="28"/>
        <end position="315"/>
    </location>
</feature>
<evidence type="ECO:0000313" key="3">
    <source>
        <dbReference type="Proteomes" id="UP001200145"/>
    </source>
</evidence>
<dbReference type="EMBL" id="JAKEVY010000009">
    <property type="protein sequence ID" value="MCF1717033.1"/>
    <property type="molecule type" value="Genomic_DNA"/>
</dbReference>
<keyword evidence="1" id="KW-0732">Signal</keyword>
<reference evidence="2 3" key="1">
    <citation type="submission" date="2022-01" db="EMBL/GenBank/DDBJ databases">
        <title>Flavihumibacter sp. nov., isolated from sediment of a river.</title>
        <authorList>
            <person name="Liu H."/>
        </authorList>
    </citation>
    <scope>NUCLEOTIDE SEQUENCE [LARGE SCALE GENOMIC DNA]</scope>
    <source>
        <strain evidence="2 3">RY-1</strain>
    </source>
</reference>
<dbReference type="SUPFAM" id="SSF82185">
    <property type="entry name" value="Histone H3 K4-specific methyltransferase SET7/9 N-terminal domain"/>
    <property type="match status" value="1"/>
</dbReference>
<evidence type="ECO:0000313" key="2">
    <source>
        <dbReference type="EMBL" id="MCF1717033.1"/>
    </source>
</evidence>
<dbReference type="Proteomes" id="UP001200145">
    <property type="component" value="Unassembled WGS sequence"/>
</dbReference>
<name>A0ABS9BPI2_9BACT</name>
<evidence type="ECO:0008006" key="4">
    <source>
        <dbReference type="Google" id="ProtNLM"/>
    </source>
</evidence>
<accession>A0ABS9BPI2</accession>
<organism evidence="2 3">
    <name type="scientific">Flavihumibacter fluminis</name>
    <dbReference type="NCBI Taxonomy" id="2909236"/>
    <lineage>
        <taxon>Bacteria</taxon>
        <taxon>Pseudomonadati</taxon>
        <taxon>Bacteroidota</taxon>
        <taxon>Chitinophagia</taxon>
        <taxon>Chitinophagales</taxon>
        <taxon>Chitinophagaceae</taxon>
        <taxon>Flavihumibacter</taxon>
    </lineage>
</organism>
<keyword evidence="3" id="KW-1185">Reference proteome</keyword>
<proteinExistence type="predicted"/>
<sequence>MKHQNIQKFKINCITTILLFLQIMVNAQNNDTLNNNKWINYSRNNEKPYYKANKKWERKYLTNTNDTLERIFNYSHFRDTGPILYEFSKINGKINGLVIGYHPNGKIYSVQYYLDNRPWDTISLSDSSGKNYYPGDLTNGHGTIPFLSNDGQDLGYVTYKNGYPDGIFFHKLIDNSTAIKGELKYRPECVNYIPAIKVSYIENSDTLQRVIEKKEYQLLVQNSLFDTTKILSLLQDSTKEAAPFYEVVGVGFTDTEVVPVGKWIYFNYKTNVLNVEYQFDNCGNEIKRTIYDSSGKVADKIIQKPAKKRKRKEID</sequence>
<dbReference type="RefSeq" id="WP_234868702.1">
    <property type="nucleotide sequence ID" value="NZ_JAKEVY010000009.1"/>
</dbReference>